<gene>
    <name evidence="1" type="ORF">CRG98_017629</name>
</gene>
<dbReference type="AlphaFoldDB" id="A0A2I0K0B0"/>
<dbReference type="EMBL" id="PGOL01000992">
    <property type="protein sequence ID" value="PKI61997.1"/>
    <property type="molecule type" value="Genomic_DNA"/>
</dbReference>
<evidence type="ECO:0000313" key="2">
    <source>
        <dbReference type="Proteomes" id="UP000233551"/>
    </source>
</evidence>
<reference evidence="1 2" key="1">
    <citation type="submission" date="2017-11" db="EMBL/GenBank/DDBJ databases">
        <title>De-novo sequencing of pomegranate (Punica granatum L.) genome.</title>
        <authorList>
            <person name="Akparov Z."/>
            <person name="Amiraslanov A."/>
            <person name="Hajiyeva S."/>
            <person name="Abbasov M."/>
            <person name="Kaur K."/>
            <person name="Hamwieh A."/>
            <person name="Solovyev V."/>
            <person name="Salamov A."/>
            <person name="Braich B."/>
            <person name="Kosarev P."/>
            <person name="Mahmoud A."/>
            <person name="Hajiyev E."/>
            <person name="Babayeva S."/>
            <person name="Izzatullayeva V."/>
            <person name="Mammadov A."/>
            <person name="Mammadov A."/>
            <person name="Sharifova S."/>
            <person name="Ojaghi J."/>
            <person name="Eynullazada K."/>
            <person name="Bayramov B."/>
            <person name="Abdulazimova A."/>
            <person name="Shahmuradov I."/>
        </authorList>
    </citation>
    <scope>NUCLEOTIDE SEQUENCE [LARGE SCALE GENOMIC DNA]</scope>
    <source>
        <strain evidence="2">cv. AG2017</strain>
        <tissue evidence="1">Leaf</tissue>
    </source>
</reference>
<evidence type="ECO:0000313" key="1">
    <source>
        <dbReference type="EMBL" id="PKI61997.1"/>
    </source>
</evidence>
<dbReference type="Proteomes" id="UP000233551">
    <property type="component" value="Unassembled WGS sequence"/>
</dbReference>
<keyword evidence="2" id="KW-1185">Reference proteome</keyword>
<accession>A0A2I0K0B0</accession>
<sequence>MKHRGVSDSLMPRISVNHGMTIMPLSGRTVGDVAVGVARLGLKSRMGDPGRRRPLPVGEKQVGTLASATARCEVGSVGLLRGGST</sequence>
<proteinExistence type="predicted"/>
<comment type="caution">
    <text evidence="1">The sequence shown here is derived from an EMBL/GenBank/DDBJ whole genome shotgun (WGS) entry which is preliminary data.</text>
</comment>
<organism evidence="1 2">
    <name type="scientific">Punica granatum</name>
    <name type="common">Pomegranate</name>
    <dbReference type="NCBI Taxonomy" id="22663"/>
    <lineage>
        <taxon>Eukaryota</taxon>
        <taxon>Viridiplantae</taxon>
        <taxon>Streptophyta</taxon>
        <taxon>Embryophyta</taxon>
        <taxon>Tracheophyta</taxon>
        <taxon>Spermatophyta</taxon>
        <taxon>Magnoliopsida</taxon>
        <taxon>eudicotyledons</taxon>
        <taxon>Gunneridae</taxon>
        <taxon>Pentapetalae</taxon>
        <taxon>rosids</taxon>
        <taxon>malvids</taxon>
        <taxon>Myrtales</taxon>
        <taxon>Lythraceae</taxon>
        <taxon>Punica</taxon>
    </lineage>
</organism>
<protein>
    <submittedName>
        <fullName evidence="1">Uncharacterized protein</fullName>
    </submittedName>
</protein>
<name>A0A2I0K0B0_PUNGR</name>